<dbReference type="GO" id="GO:0005869">
    <property type="term" value="C:dynactin complex"/>
    <property type="evidence" value="ECO:0007669"/>
    <property type="project" value="InterPro"/>
</dbReference>
<dbReference type="OrthoDB" id="16729at2759"/>
<dbReference type="AlphaFoldDB" id="A0A061B6Q6"/>
<evidence type="ECO:0000313" key="1">
    <source>
        <dbReference type="EMBL" id="CDR42573.1"/>
    </source>
</evidence>
<dbReference type="PANTHER" id="PTHR28360">
    <property type="entry name" value="DYNACTIN SUBUNIT 3"/>
    <property type="match status" value="1"/>
</dbReference>
<dbReference type="EMBL" id="LK052942">
    <property type="protein sequence ID" value="CDR42573.1"/>
    <property type="molecule type" value="Genomic_DNA"/>
</dbReference>
<dbReference type="PANTHER" id="PTHR28360:SF1">
    <property type="entry name" value="DYNACTIN SUBUNIT 3"/>
    <property type="match status" value="1"/>
</dbReference>
<dbReference type="InterPro" id="IPR009991">
    <property type="entry name" value="DCTN3"/>
</dbReference>
<name>A0A061B6Q6_RHOTO</name>
<dbReference type="GO" id="GO:0061640">
    <property type="term" value="P:cytoskeleton-dependent cytokinesis"/>
    <property type="evidence" value="ECO:0007669"/>
    <property type="project" value="InterPro"/>
</dbReference>
<reference evidence="1" key="1">
    <citation type="journal article" date="2014" name="Genome Announc.">
        <title>Draft genome sequence of Rhodosporidium toruloides CECT1137, an oleaginous yeast of biotechnological interest.</title>
        <authorList>
            <person name="Morin N."/>
            <person name="Calcas X."/>
            <person name="Devillers H."/>
            <person name="Durrens P."/>
            <person name="Sherman D.J."/>
            <person name="Nicaud J.-M."/>
            <person name="Neuveglise C."/>
        </authorList>
    </citation>
    <scope>NUCLEOTIDE SEQUENCE</scope>
    <source>
        <strain evidence="1">CECT1137</strain>
    </source>
</reference>
<organism evidence="1">
    <name type="scientific">Rhodotorula toruloides</name>
    <name type="common">Yeast</name>
    <name type="synonym">Rhodosporidium toruloides</name>
    <dbReference type="NCBI Taxonomy" id="5286"/>
    <lineage>
        <taxon>Eukaryota</taxon>
        <taxon>Fungi</taxon>
        <taxon>Dikarya</taxon>
        <taxon>Basidiomycota</taxon>
        <taxon>Pucciniomycotina</taxon>
        <taxon>Microbotryomycetes</taxon>
        <taxon>Sporidiobolales</taxon>
        <taxon>Sporidiobolaceae</taxon>
        <taxon>Rhodotorula</taxon>
    </lineage>
</organism>
<sequence length="222" mass="24523">MAQVELDRVSEHATPLTITPRLALELRLRFLESLVSPSSSSSPRPASSTVPLARRVSQVATQLGQALEQSGGGTEALKRFVQNYDANSPLLTIAPVPAAPDSTEVLPQAKVALILEAEQEIRTLERELREIGVLDERGVVEAGKLGEHEKLKLLLAETRKAAAPVSASYASLEQRTTTLLQRYNDYISTLSELFVSWNDIMSEMEDSVTKLEKEKHRQLDYT</sequence>
<gene>
    <name evidence="1" type="ORF">RHTO0S_07e01464g</name>
</gene>
<accession>A0A061B6Q6</accession>
<protein>
    <submittedName>
        <fullName evidence="1">RHTO0S07e01464g1_1</fullName>
    </submittedName>
</protein>
<proteinExistence type="predicted"/>
<dbReference type="Pfam" id="PF07426">
    <property type="entry name" value="Dynactin_p22"/>
    <property type="match status" value="1"/>
</dbReference>